<dbReference type="RefSeq" id="XP_021836292.1">
    <property type="nucleotide sequence ID" value="XM_021980600.1"/>
</dbReference>
<dbReference type="Proteomes" id="UP000813463">
    <property type="component" value="Chromosome 5"/>
</dbReference>
<gene>
    <name evidence="2" type="primary">LOC110776020</name>
</gene>
<proteinExistence type="predicted"/>
<dbReference type="SUPFAM" id="SSF48150">
    <property type="entry name" value="DNA-glycosylase"/>
    <property type="match status" value="1"/>
</dbReference>
<dbReference type="InterPro" id="IPR052054">
    <property type="entry name" value="Oxidative_DNA_repair_enzyme"/>
</dbReference>
<dbReference type="PANTHER" id="PTHR10242">
    <property type="entry name" value="8-OXOGUANINE DNA GLYCOSYLASE"/>
    <property type="match status" value="1"/>
</dbReference>
<reference evidence="2" key="2">
    <citation type="submission" date="2025-08" db="UniProtKB">
        <authorList>
            <consortium name="RefSeq"/>
        </authorList>
    </citation>
    <scope>IDENTIFICATION</scope>
    <source>
        <tissue evidence="2">Leaf</tissue>
    </source>
</reference>
<dbReference type="GeneID" id="110776020"/>
<dbReference type="OrthoDB" id="4951845at2759"/>
<dbReference type="InterPro" id="IPR011257">
    <property type="entry name" value="DNA_glycosylase"/>
</dbReference>
<evidence type="ECO:0000313" key="1">
    <source>
        <dbReference type="Proteomes" id="UP000813463"/>
    </source>
</evidence>
<dbReference type="AlphaFoldDB" id="A0A9R0HSN4"/>
<evidence type="ECO:0008006" key="3">
    <source>
        <dbReference type="Google" id="ProtNLM"/>
    </source>
</evidence>
<dbReference type="Gene3D" id="1.10.340.30">
    <property type="entry name" value="Hypothetical protein, domain 2"/>
    <property type="match status" value="1"/>
</dbReference>
<name>A0A9R0HSN4_SPIOL</name>
<dbReference type="GO" id="GO:0006285">
    <property type="term" value="P:base-excision repair, AP site formation"/>
    <property type="evidence" value="ECO:0000318"/>
    <property type="project" value="GO_Central"/>
</dbReference>
<protein>
    <recommendedName>
        <fullName evidence="3">HhH-GPD domain-containing protein</fullName>
    </recommendedName>
</protein>
<dbReference type="KEGG" id="soe:110776020"/>
<organism evidence="1 2">
    <name type="scientific">Spinacia oleracea</name>
    <name type="common">Spinach</name>
    <dbReference type="NCBI Taxonomy" id="3562"/>
    <lineage>
        <taxon>Eukaryota</taxon>
        <taxon>Viridiplantae</taxon>
        <taxon>Streptophyta</taxon>
        <taxon>Embryophyta</taxon>
        <taxon>Tracheophyta</taxon>
        <taxon>Spermatophyta</taxon>
        <taxon>Magnoliopsida</taxon>
        <taxon>eudicotyledons</taxon>
        <taxon>Gunneridae</taxon>
        <taxon>Pentapetalae</taxon>
        <taxon>Caryophyllales</taxon>
        <taxon>Chenopodiaceae</taxon>
        <taxon>Chenopodioideae</taxon>
        <taxon>Anserineae</taxon>
        <taxon>Spinacia</taxon>
    </lineage>
</organism>
<reference evidence="1" key="1">
    <citation type="journal article" date="2021" name="Nat. Commun.">
        <title>Genomic analyses provide insights into spinach domestication and the genetic basis of agronomic traits.</title>
        <authorList>
            <person name="Cai X."/>
            <person name="Sun X."/>
            <person name="Xu C."/>
            <person name="Sun H."/>
            <person name="Wang X."/>
            <person name="Ge C."/>
            <person name="Zhang Z."/>
            <person name="Wang Q."/>
            <person name="Fei Z."/>
            <person name="Jiao C."/>
            <person name="Wang Q."/>
        </authorList>
    </citation>
    <scope>NUCLEOTIDE SEQUENCE [LARGE SCALE GENOMIC DNA]</scope>
    <source>
        <strain evidence="1">cv. Varoflay</strain>
    </source>
</reference>
<evidence type="ECO:0000313" key="2">
    <source>
        <dbReference type="RefSeq" id="XP_021836292.1"/>
    </source>
</evidence>
<accession>A0A9R0HSN4</accession>
<dbReference type="PANTHER" id="PTHR10242:SF7">
    <property type="entry name" value="HHH-GPD DOMAIN-CONTAINING PROTEIN"/>
    <property type="match status" value="1"/>
</dbReference>
<keyword evidence="1" id="KW-1185">Reference proteome</keyword>
<sequence length="377" mass="43420">MKKLMEIRVDKGFDLEKAVCNHGFFMTLPNQWSPSSKLLRRPLRLSDGYSSVMVSISFHFSSITYSHILISTDTKVADSDQDVIKKQVVRMLRLTNKDENDVRKFQEVHAEARTHGFGRLFRAPDLFEDIIKALLLCNITWKRTLEMCQYLCELQAELESGMHKDCASAPTIKPRKINDFFRSCKKTTSKVNLRALGNFPSSKELAGLSEEFLKKRCNLGFRAKYIIQLAQLVEKGQLDVELDKLTSFDDYDDIRMKMMKLKGIGSFATANILMCMGDYRNIPTDTETIKHLREVHGMEDCKEATLEKDVKQVYDQFAPYQCLAYWYENIESYERKLGTKLSNLSPANYHTVSSSYLAPKNNKCITSRKRKRSCSSP</sequence>
<dbReference type="GO" id="GO:0034039">
    <property type="term" value="F:8-oxo-7,8-dihydroguanine DNA N-glycosylase activity"/>
    <property type="evidence" value="ECO:0000318"/>
    <property type="project" value="GO_Central"/>
</dbReference>
<dbReference type="GO" id="GO:0005634">
    <property type="term" value="C:nucleus"/>
    <property type="evidence" value="ECO:0000318"/>
    <property type="project" value="GO_Central"/>
</dbReference>